<dbReference type="PROSITE" id="PS50943">
    <property type="entry name" value="HTH_CROC1"/>
    <property type="match status" value="1"/>
</dbReference>
<feature type="domain" description="HTH cro/C1-type" evidence="1">
    <location>
        <begin position="6"/>
        <end position="60"/>
    </location>
</feature>
<evidence type="ECO:0000313" key="2">
    <source>
        <dbReference type="EMBL" id="CEI73588.1"/>
    </source>
</evidence>
<organism evidence="2 3">
    <name type="scientific">Romboutsia hominis</name>
    <dbReference type="NCBI Taxonomy" id="1507512"/>
    <lineage>
        <taxon>Bacteria</taxon>
        <taxon>Bacillati</taxon>
        <taxon>Bacillota</taxon>
        <taxon>Clostridia</taxon>
        <taxon>Peptostreptococcales</taxon>
        <taxon>Peptostreptococcaceae</taxon>
        <taxon>Romboutsia</taxon>
    </lineage>
</organism>
<dbReference type="KEGG" id="rhom:FRIFI_2060"/>
<dbReference type="SUPFAM" id="SSF47413">
    <property type="entry name" value="lambda repressor-like DNA-binding domains"/>
    <property type="match status" value="1"/>
</dbReference>
<dbReference type="InterPro" id="IPR001387">
    <property type="entry name" value="Cro/C1-type_HTH"/>
</dbReference>
<dbReference type="Gene3D" id="1.10.260.40">
    <property type="entry name" value="lambda repressor-like DNA-binding domains"/>
    <property type="match status" value="1"/>
</dbReference>
<keyword evidence="3" id="KW-1185">Reference proteome</keyword>
<evidence type="ECO:0000259" key="1">
    <source>
        <dbReference type="PROSITE" id="PS50943"/>
    </source>
</evidence>
<reference evidence="2 3" key="1">
    <citation type="submission" date="2014-09" db="EMBL/GenBank/DDBJ databases">
        <authorList>
            <person name="Hornung B.V."/>
        </authorList>
    </citation>
    <scope>NUCLEOTIDE SEQUENCE [LARGE SCALE GENOMIC DNA]</scope>
    <source>
        <strain evidence="2 3">FRIFI</strain>
    </source>
</reference>
<dbReference type="GO" id="GO:0003677">
    <property type="term" value="F:DNA binding"/>
    <property type="evidence" value="ECO:0007669"/>
    <property type="project" value="InterPro"/>
</dbReference>
<dbReference type="AlphaFoldDB" id="A0A2P2BTA5"/>
<dbReference type="Proteomes" id="UP000245695">
    <property type="component" value="Chromosome 1"/>
</dbReference>
<dbReference type="CDD" id="cd00093">
    <property type="entry name" value="HTH_XRE"/>
    <property type="match status" value="1"/>
</dbReference>
<protein>
    <submittedName>
        <fullName evidence="2">Helix-turn-helix</fullName>
    </submittedName>
</protein>
<accession>A0A2P2BTA5</accession>
<proteinExistence type="predicted"/>
<dbReference type="SMART" id="SM00530">
    <property type="entry name" value="HTH_XRE"/>
    <property type="match status" value="1"/>
</dbReference>
<evidence type="ECO:0000313" key="3">
    <source>
        <dbReference type="Proteomes" id="UP000245695"/>
    </source>
</evidence>
<dbReference type="RefSeq" id="WP_092924677.1">
    <property type="nucleotide sequence ID" value="NZ_FJTZ01000012.1"/>
</dbReference>
<sequence length="71" mass="8128">MGLRILKSKRALFGLTQVKVANMMGMNTKTYNLKENGRVDFSLEEVVKISKVLNLNIKEVNEIFLNLDIEN</sequence>
<gene>
    <name evidence="2" type="ORF">FRIFI_2060</name>
</gene>
<dbReference type="Pfam" id="PF01381">
    <property type="entry name" value="HTH_3"/>
    <property type="match status" value="1"/>
</dbReference>
<dbReference type="InterPro" id="IPR010982">
    <property type="entry name" value="Lambda_DNA-bd_dom_sf"/>
</dbReference>
<name>A0A2P2BTA5_9FIRM</name>
<dbReference type="EMBL" id="LN650648">
    <property type="protein sequence ID" value="CEI73588.1"/>
    <property type="molecule type" value="Genomic_DNA"/>
</dbReference>